<dbReference type="AlphaFoldDB" id="A0A0D7A1C5"/>
<evidence type="ECO:0000256" key="2">
    <source>
        <dbReference type="SAM" id="Phobius"/>
    </source>
</evidence>
<keyword evidence="2" id="KW-0812">Transmembrane</keyword>
<dbReference type="InterPro" id="IPR046528">
    <property type="entry name" value="DUF6593"/>
</dbReference>
<feature type="domain" description="DUF6593" evidence="3">
    <location>
        <begin position="74"/>
        <end position="224"/>
    </location>
</feature>
<keyword evidence="5" id="KW-1185">Reference proteome</keyword>
<name>A0A0D7A1C5_9AGAR</name>
<dbReference type="EMBL" id="KN882089">
    <property type="protein sequence ID" value="KIY44530.1"/>
    <property type="molecule type" value="Genomic_DNA"/>
</dbReference>
<feature type="region of interest" description="Disordered" evidence="1">
    <location>
        <begin position="1"/>
        <end position="58"/>
    </location>
</feature>
<evidence type="ECO:0000313" key="4">
    <source>
        <dbReference type="EMBL" id="KIY44530.1"/>
    </source>
</evidence>
<feature type="transmembrane region" description="Helical" evidence="2">
    <location>
        <begin position="195"/>
        <end position="219"/>
    </location>
</feature>
<accession>A0A0D7A1C5</accession>
<protein>
    <recommendedName>
        <fullName evidence="3">DUF6593 domain-containing protein</fullName>
    </recommendedName>
</protein>
<evidence type="ECO:0000313" key="5">
    <source>
        <dbReference type="Proteomes" id="UP000054144"/>
    </source>
</evidence>
<dbReference type="OrthoDB" id="2998550at2759"/>
<sequence>MTPPSSSYCGYPKHGQSTERIMSPVTPNDGSTENGYSNEKGAPPVPSKDGAVATASDDAAPPARLHTFTFIKKNFLNTPAQDEAFNVPFTISTQKKRLRRHTTTVQSHDGAWSASIYWREKAFEIDGRKIPWDDIKIKREGNTHKRDRIWEWNGRQYTAHFKKKLGWQIIDRTSGGTVASFEPHISGLLKETKPAMYRICIGDVYMNEASFILLVLLYSEMRRQRTRRRRHMVIAITVKLLLLHLILLA</sequence>
<organism evidence="4 5">
    <name type="scientific">Fistulina hepatica ATCC 64428</name>
    <dbReference type="NCBI Taxonomy" id="1128425"/>
    <lineage>
        <taxon>Eukaryota</taxon>
        <taxon>Fungi</taxon>
        <taxon>Dikarya</taxon>
        <taxon>Basidiomycota</taxon>
        <taxon>Agaricomycotina</taxon>
        <taxon>Agaricomycetes</taxon>
        <taxon>Agaricomycetidae</taxon>
        <taxon>Agaricales</taxon>
        <taxon>Fistulinaceae</taxon>
        <taxon>Fistulina</taxon>
    </lineage>
</organism>
<gene>
    <name evidence="4" type="ORF">FISHEDRAFT_77447</name>
</gene>
<feature type="compositionally biased region" description="Polar residues" evidence="1">
    <location>
        <begin position="25"/>
        <end position="37"/>
    </location>
</feature>
<keyword evidence="2" id="KW-0472">Membrane</keyword>
<dbReference type="Proteomes" id="UP000054144">
    <property type="component" value="Unassembled WGS sequence"/>
</dbReference>
<feature type="transmembrane region" description="Helical" evidence="2">
    <location>
        <begin position="231"/>
        <end position="248"/>
    </location>
</feature>
<reference evidence="4 5" key="1">
    <citation type="journal article" date="2015" name="Fungal Genet. Biol.">
        <title>Evolution of novel wood decay mechanisms in Agaricales revealed by the genome sequences of Fistulina hepatica and Cylindrobasidium torrendii.</title>
        <authorList>
            <person name="Floudas D."/>
            <person name="Held B.W."/>
            <person name="Riley R."/>
            <person name="Nagy L.G."/>
            <person name="Koehler G."/>
            <person name="Ransdell A.S."/>
            <person name="Younus H."/>
            <person name="Chow J."/>
            <person name="Chiniquy J."/>
            <person name="Lipzen A."/>
            <person name="Tritt A."/>
            <person name="Sun H."/>
            <person name="Haridas S."/>
            <person name="LaButti K."/>
            <person name="Ohm R.A."/>
            <person name="Kues U."/>
            <person name="Blanchette R.A."/>
            <person name="Grigoriev I.V."/>
            <person name="Minto R.E."/>
            <person name="Hibbett D.S."/>
        </authorList>
    </citation>
    <scope>NUCLEOTIDE SEQUENCE [LARGE SCALE GENOMIC DNA]</scope>
    <source>
        <strain evidence="4 5">ATCC 64428</strain>
    </source>
</reference>
<evidence type="ECO:0000259" key="3">
    <source>
        <dbReference type="Pfam" id="PF20236"/>
    </source>
</evidence>
<evidence type="ECO:0000256" key="1">
    <source>
        <dbReference type="SAM" id="MobiDB-lite"/>
    </source>
</evidence>
<keyword evidence="2" id="KW-1133">Transmembrane helix</keyword>
<proteinExistence type="predicted"/>
<dbReference type="Pfam" id="PF20236">
    <property type="entry name" value="DUF6593"/>
    <property type="match status" value="1"/>
</dbReference>